<accession>A0ACB7SF56</accession>
<comment type="caution">
    <text evidence="1">The sequence shown here is derived from an EMBL/GenBank/DDBJ whole genome shotgun (WGS) entry which is preliminary data.</text>
</comment>
<dbReference type="Proteomes" id="UP000821845">
    <property type="component" value="Chromosome 5"/>
</dbReference>
<keyword evidence="2" id="KW-1185">Reference proteome</keyword>
<name>A0ACB7SF56_HYAAI</name>
<dbReference type="EMBL" id="CM023485">
    <property type="protein sequence ID" value="KAH6931344.1"/>
    <property type="molecule type" value="Genomic_DNA"/>
</dbReference>
<evidence type="ECO:0000313" key="1">
    <source>
        <dbReference type="EMBL" id="KAH6931344.1"/>
    </source>
</evidence>
<proteinExistence type="predicted"/>
<gene>
    <name evidence="1" type="ORF">HPB50_023909</name>
</gene>
<protein>
    <submittedName>
        <fullName evidence="1">Uncharacterized protein</fullName>
    </submittedName>
</protein>
<reference evidence="1" key="1">
    <citation type="submission" date="2020-05" db="EMBL/GenBank/DDBJ databases">
        <title>Large-scale comparative analyses of tick genomes elucidate their genetic diversity and vector capacities.</title>
        <authorList>
            <person name="Jia N."/>
            <person name="Wang J."/>
            <person name="Shi W."/>
            <person name="Du L."/>
            <person name="Sun Y."/>
            <person name="Zhan W."/>
            <person name="Jiang J."/>
            <person name="Wang Q."/>
            <person name="Zhang B."/>
            <person name="Ji P."/>
            <person name="Sakyi L.B."/>
            <person name="Cui X."/>
            <person name="Yuan T."/>
            <person name="Jiang B."/>
            <person name="Yang W."/>
            <person name="Lam T.T.-Y."/>
            <person name="Chang Q."/>
            <person name="Ding S."/>
            <person name="Wang X."/>
            <person name="Zhu J."/>
            <person name="Ruan X."/>
            <person name="Zhao L."/>
            <person name="Wei J."/>
            <person name="Que T."/>
            <person name="Du C."/>
            <person name="Cheng J."/>
            <person name="Dai P."/>
            <person name="Han X."/>
            <person name="Huang E."/>
            <person name="Gao Y."/>
            <person name="Liu J."/>
            <person name="Shao H."/>
            <person name="Ye R."/>
            <person name="Li L."/>
            <person name="Wei W."/>
            <person name="Wang X."/>
            <person name="Wang C."/>
            <person name="Yang T."/>
            <person name="Huo Q."/>
            <person name="Li W."/>
            <person name="Guo W."/>
            <person name="Chen H."/>
            <person name="Zhou L."/>
            <person name="Ni X."/>
            <person name="Tian J."/>
            <person name="Zhou Y."/>
            <person name="Sheng Y."/>
            <person name="Liu T."/>
            <person name="Pan Y."/>
            <person name="Xia L."/>
            <person name="Li J."/>
            <person name="Zhao F."/>
            <person name="Cao W."/>
        </authorList>
    </citation>
    <scope>NUCLEOTIDE SEQUENCE</scope>
    <source>
        <strain evidence="1">Hyas-2018</strain>
    </source>
</reference>
<sequence length="209" mass="23117">MIFRARPYAASHKSFATYARSSAIVSARRRSPARLRQTTGRAAVRVRHCGPPLPARRERLAVPGGPPLEVKAAAVDSQTIRVTWKPPERELWHGELKGYYVGYRLDQPGDPYLYKTLQLDQPDGASSKVIRTEVLLSPLRKFSPYLVLVQAFNAAGPGPRSDEVSVSTLDDGAFSNSPLGVADDQVVFDTPVEYCEGYDHLRRSPPLCI</sequence>
<organism evidence="1 2">
    <name type="scientific">Hyalomma asiaticum</name>
    <name type="common">Tick</name>
    <dbReference type="NCBI Taxonomy" id="266040"/>
    <lineage>
        <taxon>Eukaryota</taxon>
        <taxon>Metazoa</taxon>
        <taxon>Ecdysozoa</taxon>
        <taxon>Arthropoda</taxon>
        <taxon>Chelicerata</taxon>
        <taxon>Arachnida</taxon>
        <taxon>Acari</taxon>
        <taxon>Parasitiformes</taxon>
        <taxon>Ixodida</taxon>
        <taxon>Ixodoidea</taxon>
        <taxon>Ixodidae</taxon>
        <taxon>Hyalomminae</taxon>
        <taxon>Hyalomma</taxon>
    </lineage>
</organism>
<evidence type="ECO:0000313" key="2">
    <source>
        <dbReference type="Proteomes" id="UP000821845"/>
    </source>
</evidence>